<feature type="region of interest" description="Disordered" evidence="3">
    <location>
        <begin position="138"/>
        <end position="278"/>
    </location>
</feature>
<dbReference type="Gene3D" id="1.10.530.10">
    <property type="match status" value="1"/>
</dbReference>
<dbReference type="CDD" id="cd00118">
    <property type="entry name" value="LysM"/>
    <property type="match status" value="1"/>
</dbReference>
<dbReference type="PROSITE" id="PS51782">
    <property type="entry name" value="LYSM"/>
    <property type="match status" value="1"/>
</dbReference>
<dbReference type="GO" id="GO:0016787">
    <property type="term" value="F:hydrolase activity"/>
    <property type="evidence" value="ECO:0007669"/>
    <property type="project" value="UniProtKB-KW"/>
</dbReference>
<gene>
    <name evidence="5" type="ORF">D7294_27835</name>
</gene>
<dbReference type="InterPro" id="IPR052196">
    <property type="entry name" value="Bact_Kbp"/>
</dbReference>
<accession>A0A3A9YLS2</accession>
<name>A0A3A9YLS2_9ACTN</name>
<reference evidence="5 6" key="1">
    <citation type="journal article" date="2014" name="Int. J. Syst. Evol. Microbiol.">
        <title>Streptomyces hoynatensis sp. nov., isolated from deep marine sediment.</title>
        <authorList>
            <person name="Veyisoglu A."/>
            <person name="Sahin N."/>
        </authorList>
    </citation>
    <scope>NUCLEOTIDE SEQUENCE [LARGE SCALE GENOMIC DNA]</scope>
    <source>
        <strain evidence="5 6">KCTC 29097</strain>
    </source>
</reference>
<keyword evidence="6" id="KW-1185">Reference proteome</keyword>
<evidence type="ECO:0000313" key="5">
    <source>
        <dbReference type="EMBL" id="RKN37355.1"/>
    </source>
</evidence>
<evidence type="ECO:0000256" key="1">
    <source>
        <dbReference type="ARBA" id="ARBA00010830"/>
    </source>
</evidence>
<feature type="compositionally biased region" description="Low complexity" evidence="3">
    <location>
        <begin position="219"/>
        <end position="230"/>
    </location>
</feature>
<dbReference type="InterPro" id="IPR036779">
    <property type="entry name" value="LysM_dom_sf"/>
</dbReference>
<evidence type="ECO:0000256" key="3">
    <source>
        <dbReference type="SAM" id="MobiDB-lite"/>
    </source>
</evidence>
<feature type="domain" description="LysM" evidence="4">
    <location>
        <begin position="274"/>
        <end position="323"/>
    </location>
</feature>
<dbReference type="Pfam" id="PF01476">
    <property type="entry name" value="LysM"/>
    <property type="match status" value="1"/>
</dbReference>
<comment type="caution">
    <text evidence="5">The sequence shown here is derived from an EMBL/GenBank/DDBJ whole genome shotgun (WGS) entry which is preliminary data.</text>
</comment>
<dbReference type="PANTHER" id="PTHR34700:SF4">
    <property type="entry name" value="PHAGE-LIKE ELEMENT PBSX PROTEIN XKDP"/>
    <property type="match status" value="1"/>
</dbReference>
<dbReference type="RefSeq" id="WP_120684568.1">
    <property type="nucleotide sequence ID" value="NZ_RBAL01000025.1"/>
</dbReference>
<organism evidence="5 6">
    <name type="scientific">Streptomyces hoynatensis</name>
    <dbReference type="NCBI Taxonomy" id="1141874"/>
    <lineage>
        <taxon>Bacteria</taxon>
        <taxon>Bacillati</taxon>
        <taxon>Actinomycetota</taxon>
        <taxon>Actinomycetes</taxon>
        <taxon>Kitasatosporales</taxon>
        <taxon>Streptomycetaceae</taxon>
        <taxon>Streptomyces</taxon>
    </lineage>
</organism>
<dbReference type="InterPro" id="IPR018392">
    <property type="entry name" value="LysM"/>
</dbReference>
<evidence type="ECO:0000256" key="2">
    <source>
        <dbReference type="ARBA" id="ARBA00022801"/>
    </source>
</evidence>
<dbReference type="Proteomes" id="UP000272474">
    <property type="component" value="Unassembled WGS sequence"/>
</dbReference>
<dbReference type="CDD" id="cd13925">
    <property type="entry name" value="RPF"/>
    <property type="match status" value="1"/>
</dbReference>
<dbReference type="OrthoDB" id="1404170at2"/>
<feature type="compositionally biased region" description="Low complexity" evidence="3">
    <location>
        <begin position="152"/>
        <end position="187"/>
    </location>
</feature>
<keyword evidence="2" id="KW-0378">Hydrolase</keyword>
<feature type="compositionally biased region" description="Gly residues" evidence="3">
    <location>
        <begin position="247"/>
        <end position="256"/>
    </location>
</feature>
<dbReference type="AlphaFoldDB" id="A0A3A9YLS2"/>
<proteinExistence type="inferred from homology"/>
<dbReference type="InterPro" id="IPR010618">
    <property type="entry name" value="RPF"/>
</dbReference>
<dbReference type="EMBL" id="RBAL01000025">
    <property type="protein sequence ID" value="RKN37355.1"/>
    <property type="molecule type" value="Genomic_DNA"/>
</dbReference>
<feature type="compositionally biased region" description="Acidic residues" evidence="3">
    <location>
        <begin position="138"/>
        <end position="151"/>
    </location>
</feature>
<dbReference type="Pfam" id="PF06737">
    <property type="entry name" value="Transglycosylas"/>
    <property type="match status" value="1"/>
</dbReference>
<feature type="compositionally biased region" description="Gly residues" evidence="3">
    <location>
        <begin position="203"/>
        <end position="217"/>
    </location>
</feature>
<dbReference type="InterPro" id="IPR023346">
    <property type="entry name" value="Lysozyme-like_dom_sf"/>
</dbReference>
<dbReference type="SMART" id="SM00257">
    <property type="entry name" value="LysM"/>
    <property type="match status" value="1"/>
</dbReference>
<dbReference type="Gene3D" id="3.10.350.10">
    <property type="entry name" value="LysM domain"/>
    <property type="match status" value="1"/>
</dbReference>
<sequence>MRSGTGRHRRPRQAPAFIVAAGVTGAGMALPLLTAGGAGAVGDDAWDRAAECESGGVWSANTGNGLYGGFQLTLDTWEEYGGLEFAMRPDLASRAQQIQVMERILAQLGAQALPGCGVSSGLWPEFREDRGDEIDRAEEAEEAQAEEEIGGPEESASPSPSGDGGAESAEGDAGAAEGSGDAAAEGDSGAGSSGQGGDEESAAGGGAESAGGGGERGSSGEPDAGAEEGASGSGRHRGLPDPAEDAGGSGGSGEAGGAERADRSGRSGQARAGDTYEVRRGDTLWAIAGEYGVPGGWPALYAANKTVIGGNPDYILPGQELDLTASGR</sequence>
<dbReference type="PANTHER" id="PTHR34700">
    <property type="entry name" value="POTASSIUM BINDING PROTEIN KBP"/>
    <property type="match status" value="1"/>
</dbReference>
<comment type="similarity">
    <text evidence="1">Belongs to the transglycosylase family. Rpf subfamily.</text>
</comment>
<evidence type="ECO:0000259" key="4">
    <source>
        <dbReference type="PROSITE" id="PS51782"/>
    </source>
</evidence>
<dbReference type="SUPFAM" id="SSF53955">
    <property type="entry name" value="Lysozyme-like"/>
    <property type="match status" value="1"/>
</dbReference>
<protein>
    <submittedName>
        <fullName evidence="5">LysM peptidoglycan-binding domain-containing protein</fullName>
    </submittedName>
</protein>
<dbReference type="SUPFAM" id="SSF54106">
    <property type="entry name" value="LysM domain"/>
    <property type="match status" value="1"/>
</dbReference>
<evidence type="ECO:0000313" key="6">
    <source>
        <dbReference type="Proteomes" id="UP000272474"/>
    </source>
</evidence>